<evidence type="ECO:0000313" key="3">
    <source>
        <dbReference type="Proteomes" id="UP000005019"/>
    </source>
</evidence>
<feature type="region of interest" description="Disordered" evidence="1">
    <location>
        <begin position="494"/>
        <end position="518"/>
    </location>
</feature>
<evidence type="ECO:0000313" key="2">
    <source>
        <dbReference type="EMBL" id="EGK71024.1"/>
    </source>
</evidence>
<keyword evidence="3" id="KW-1185">Reference proteome</keyword>
<gene>
    <name evidence="2" type="ORF">METUNv1_02410</name>
</gene>
<dbReference type="AlphaFoldDB" id="F5RDP3"/>
<dbReference type="OrthoDB" id="8526168at2"/>
<name>F5RDP3_METUF</name>
<comment type="caution">
    <text evidence="2">The sequence shown here is derived from an EMBL/GenBank/DDBJ whole genome shotgun (WGS) entry which is preliminary data.</text>
</comment>
<protein>
    <submittedName>
        <fullName evidence="2">Uncharacterized protein</fullName>
    </submittedName>
</protein>
<dbReference type="EMBL" id="AFHG01000052">
    <property type="protein sequence ID" value="EGK71024.1"/>
    <property type="molecule type" value="Genomic_DNA"/>
</dbReference>
<sequence>MPRRHVLYVDATHLAAYGWRAGEVTLRARFANDADGHAQFAEFLRQRRDSLYLMLCDLVDEAFVAENVPYVTGADRAALIRRKLAQHFFGTPYTCARSLGRQRTGRRDEQMLFCALTRPAVLEPWLNALRTAEVALSGIHSLPLAGETILERLRLTEGQTLLLGISPAGVRQSFFEGGRLRFSRLTPLTALSSNDLPRACAEEARRLHPYLLGQRLISRSEPLTVRVLVPPARVDDFALACRSNDALRFELIDSSQTAARLGLRPAPPDADSETLFVQALMRRTPAEQFAPAAERRFHRIWLTRFALRAAGSVALAACLLYATHSALDSLELRQDTQRLADDTLRAQRQRHDIIQRLPPTPVPLDTLRAVHERSLQIEQRSAQPVTLLADLGQVLDQVPQVALDRLEWRMVSEAGGNGASAVGGVTAGAGNGGGMRADLVMQAHLPQEFGSQQRRALEVVDTLGALLRARPGVQVQVLRQPFDLESGQVLRGGTRAEQLDAGSPPPFSLRISRTVNPS</sequence>
<dbReference type="Proteomes" id="UP000005019">
    <property type="component" value="Unassembled WGS sequence"/>
</dbReference>
<organism evidence="2 3">
    <name type="scientific">Methyloversatilis universalis (strain ATCC BAA-1314 / DSM 25237 / JCM 13912 / CCUG 52030 / FAM5)</name>
    <dbReference type="NCBI Taxonomy" id="1000565"/>
    <lineage>
        <taxon>Bacteria</taxon>
        <taxon>Pseudomonadati</taxon>
        <taxon>Pseudomonadota</taxon>
        <taxon>Betaproteobacteria</taxon>
        <taxon>Nitrosomonadales</taxon>
        <taxon>Sterolibacteriaceae</taxon>
        <taxon>Methyloversatilis</taxon>
    </lineage>
</organism>
<dbReference type="eggNOG" id="ENOG502Z8MQ">
    <property type="taxonomic scope" value="Bacteria"/>
</dbReference>
<reference evidence="2 3" key="1">
    <citation type="journal article" date="2011" name="J. Bacteriol.">
        <title>Genome sequence of Methyloversatilis universalis FAM5T, a methylotrophic representative of the order Rhodocyclales.</title>
        <authorList>
            <person name="Kittichotirat W."/>
            <person name="Good N.M."/>
            <person name="Hall R."/>
            <person name="Bringel F."/>
            <person name="Lajus A."/>
            <person name="Medigue C."/>
            <person name="Smalley N.E."/>
            <person name="Beck D."/>
            <person name="Bumgarner R."/>
            <person name="Vuilleumier S."/>
            <person name="Kalyuzhnaya M.G."/>
        </authorList>
    </citation>
    <scope>NUCLEOTIDE SEQUENCE [LARGE SCALE GENOMIC DNA]</scope>
    <source>
        <strain evidence="3">ATCC BAA-1314 / JCM 13912 / FAM5</strain>
    </source>
</reference>
<evidence type="ECO:0000256" key="1">
    <source>
        <dbReference type="SAM" id="MobiDB-lite"/>
    </source>
</evidence>
<dbReference type="RefSeq" id="WP_008061968.1">
    <property type="nucleotide sequence ID" value="NZ_AFHG01000052.1"/>
</dbReference>
<accession>F5RDP3</accession>
<dbReference type="STRING" id="1000565.METUNv1_02410"/>
<proteinExistence type="predicted"/>